<dbReference type="HOGENOM" id="CLU_2496331_0_0_5"/>
<protein>
    <submittedName>
        <fullName evidence="1">Uncharacterized protein</fullName>
    </submittedName>
</protein>
<proteinExistence type="predicted"/>
<reference evidence="1 2" key="1">
    <citation type="submission" date="2014-09" db="EMBL/GenBank/DDBJ databases">
        <title>Using Illumina technology Improving SMRT sequencing Genome Assembly by RASTools.</title>
        <authorList>
            <person name="Zhou Y."/>
            <person name="Ma T."/>
            <person name="Liu T."/>
        </authorList>
    </citation>
    <scope>NUCLEOTIDE SEQUENCE [LARGE SCALE GENOMIC DNA]</scope>
    <source>
        <strain evidence="1 2">ATCC 55669</strain>
    </source>
</reference>
<dbReference type="KEGG" id="stax:MC45_14325"/>
<dbReference type="EMBL" id="CP009571">
    <property type="protein sequence ID" value="AIT07354.1"/>
    <property type="molecule type" value="Genomic_DNA"/>
</dbReference>
<sequence>MIRRIVRQQDKTAWGDAHLGRSMVQVDMRNLMHKRGRSASAALRRIEHDQMNTVFDEAHAGPAIWIMHEQLPHVHIGQRKILGFKY</sequence>
<name>A0A097EIH4_9SPHN</name>
<dbReference type="Proteomes" id="UP000033200">
    <property type="component" value="Chromosome"/>
</dbReference>
<dbReference type="AlphaFoldDB" id="A0A097EIH4"/>
<keyword evidence="2" id="KW-1185">Reference proteome</keyword>
<accession>A0A097EIH4</accession>
<evidence type="ECO:0000313" key="1">
    <source>
        <dbReference type="EMBL" id="AIT07354.1"/>
    </source>
</evidence>
<evidence type="ECO:0000313" key="2">
    <source>
        <dbReference type="Proteomes" id="UP000033200"/>
    </source>
</evidence>
<organism evidence="1 2">
    <name type="scientific">Sphingomonas taxi</name>
    <dbReference type="NCBI Taxonomy" id="1549858"/>
    <lineage>
        <taxon>Bacteria</taxon>
        <taxon>Pseudomonadati</taxon>
        <taxon>Pseudomonadota</taxon>
        <taxon>Alphaproteobacteria</taxon>
        <taxon>Sphingomonadales</taxon>
        <taxon>Sphingomonadaceae</taxon>
        <taxon>Sphingomonas</taxon>
    </lineage>
</organism>
<gene>
    <name evidence="1" type="ORF">MC45_14325</name>
</gene>